<reference evidence="1" key="2">
    <citation type="submission" date="2003-05" db="EMBL/GenBank/DDBJ databases">
        <title>Oryza sativa nipponbare(GA3) genomic DNA, chromosome 7, BAC clone:B1100H02.</title>
        <authorList>
            <person name="Sasaki T."/>
            <person name="Matsumoto T."/>
            <person name="Katayose Y."/>
        </authorList>
    </citation>
    <scope>NUCLEOTIDE SEQUENCE</scope>
</reference>
<gene>
    <name evidence="2" type="ORF">B1059D01.4</name>
    <name evidence="1" type="ORF">B1100H02.20</name>
</gene>
<evidence type="ECO:0000313" key="2">
    <source>
        <dbReference type="EMBL" id="BAD32048.1"/>
    </source>
</evidence>
<organism evidence="1 3">
    <name type="scientific">Oryza sativa subsp. japonica</name>
    <name type="common">Rice</name>
    <dbReference type="NCBI Taxonomy" id="39947"/>
    <lineage>
        <taxon>Eukaryota</taxon>
        <taxon>Viridiplantae</taxon>
        <taxon>Streptophyta</taxon>
        <taxon>Embryophyta</taxon>
        <taxon>Tracheophyta</taxon>
        <taxon>Spermatophyta</taxon>
        <taxon>Magnoliopsida</taxon>
        <taxon>Liliopsida</taxon>
        <taxon>Poales</taxon>
        <taxon>Poaceae</taxon>
        <taxon>BOP clade</taxon>
        <taxon>Oryzoideae</taxon>
        <taxon>Oryzeae</taxon>
        <taxon>Oryzinae</taxon>
        <taxon>Oryza</taxon>
        <taxon>Oryza sativa</taxon>
    </lineage>
</organism>
<dbReference type="EMBL" id="AP006447">
    <property type="protein sequence ID" value="BAC84807.1"/>
    <property type="molecule type" value="Genomic_DNA"/>
</dbReference>
<protein>
    <submittedName>
        <fullName evidence="1">Uncharacterized protein</fullName>
    </submittedName>
</protein>
<evidence type="ECO:0000313" key="3">
    <source>
        <dbReference type="Proteomes" id="UP000000763"/>
    </source>
</evidence>
<evidence type="ECO:0000313" key="1">
    <source>
        <dbReference type="EMBL" id="BAC84807.1"/>
    </source>
</evidence>
<proteinExistence type="predicted"/>
<reference evidence="3" key="3">
    <citation type="journal article" date="2005" name="Nature">
        <title>The map-based sequence of the rice genome.</title>
        <authorList>
            <consortium name="International rice genome sequencing project (IRGSP)"/>
            <person name="Matsumoto T."/>
            <person name="Wu J."/>
            <person name="Kanamori H."/>
            <person name="Katayose Y."/>
            <person name="Fujisawa M."/>
            <person name="Namiki N."/>
            <person name="Mizuno H."/>
            <person name="Yamamoto K."/>
            <person name="Antonio B.A."/>
            <person name="Baba T."/>
            <person name="Sakata K."/>
            <person name="Nagamura Y."/>
            <person name="Aoki H."/>
            <person name="Arikawa K."/>
            <person name="Arita K."/>
            <person name="Bito T."/>
            <person name="Chiden Y."/>
            <person name="Fujitsuka N."/>
            <person name="Fukunaka R."/>
            <person name="Hamada M."/>
            <person name="Harada C."/>
            <person name="Hayashi A."/>
            <person name="Hijishita S."/>
            <person name="Honda M."/>
            <person name="Hosokawa S."/>
            <person name="Ichikawa Y."/>
            <person name="Idonuma A."/>
            <person name="Iijima M."/>
            <person name="Ikeda M."/>
            <person name="Ikeno M."/>
            <person name="Ito K."/>
            <person name="Ito S."/>
            <person name="Ito T."/>
            <person name="Ito Y."/>
            <person name="Ito Y."/>
            <person name="Iwabuchi A."/>
            <person name="Kamiya K."/>
            <person name="Karasawa W."/>
            <person name="Kurita K."/>
            <person name="Katagiri S."/>
            <person name="Kikuta A."/>
            <person name="Kobayashi H."/>
            <person name="Kobayashi N."/>
            <person name="Machita K."/>
            <person name="Maehara T."/>
            <person name="Masukawa M."/>
            <person name="Mizubayashi T."/>
            <person name="Mukai Y."/>
            <person name="Nagasaki H."/>
            <person name="Nagata Y."/>
            <person name="Naito S."/>
            <person name="Nakashima M."/>
            <person name="Nakama Y."/>
            <person name="Nakamichi Y."/>
            <person name="Nakamura M."/>
            <person name="Meguro A."/>
            <person name="Negishi M."/>
            <person name="Ohta I."/>
            <person name="Ohta T."/>
            <person name="Okamoto M."/>
            <person name="Ono N."/>
            <person name="Saji S."/>
            <person name="Sakaguchi M."/>
            <person name="Sakai K."/>
            <person name="Shibata M."/>
            <person name="Shimokawa T."/>
            <person name="Song J."/>
            <person name="Takazaki Y."/>
            <person name="Terasawa K."/>
            <person name="Tsugane M."/>
            <person name="Tsuji K."/>
            <person name="Ueda S."/>
            <person name="Waki K."/>
            <person name="Yamagata H."/>
            <person name="Yamamoto M."/>
            <person name="Yamamoto S."/>
            <person name="Yamane H."/>
            <person name="Yoshiki S."/>
            <person name="Yoshihara R."/>
            <person name="Yukawa K."/>
            <person name="Zhong H."/>
            <person name="Yano M."/>
            <person name="Yuan Q."/>
            <person name="Ouyang S."/>
            <person name="Liu J."/>
            <person name="Jones K.M."/>
            <person name="Gansberger K."/>
            <person name="Moffat K."/>
            <person name="Hill J."/>
            <person name="Bera J."/>
            <person name="Fadrosh D."/>
            <person name="Jin S."/>
            <person name="Johri S."/>
            <person name="Kim M."/>
            <person name="Overton L."/>
            <person name="Reardon M."/>
            <person name="Tsitrin T."/>
            <person name="Vuong H."/>
            <person name="Weaver B."/>
            <person name="Ciecko A."/>
            <person name="Tallon L."/>
            <person name="Jackson J."/>
            <person name="Pai G."/>
            <person name="Aken S.V."/>
            <person name="Utterback T."/>
            <person name="Reidmuller S."/>
            <person name="Feldblyum T."/>
            <person name="Hsiao J."/>
            <person name="Zismann V."/>
            <person name="Iobst S."/>
            <person name="de Vazeille A.R."/>
            <person name="Buell C.R."/>
            <person name="Ying K."/>
            <person name="Li Y."/>
            <person name="Lu T."/>
            <person name="Huang Y."/>
            <person name="Zhao Q."/>
            <person name="Feng Q."/>
            <person name="Zhang L."/>
            <person name="Zhu J."/>
            <person name="Weng Q."/>
            <person name="Mu J."/>
            <person name="Lu Y."/>
            <person name="Fan D."/>
            <person name="Liu Y."/>
            <person name="Guan J."/>
            <person name="Zhang Y."/>
            <person name="Yu S."/>
            <person name="Liu X."/>
            <person name="Zhang Y."/>
            <person name="Hong G."/>
            <person name="Han B."/>
            <person name="Choisne N."/>
            <person name="Demange N."/>
            <person name="Orjeda G."/>
            <person name="Samain S."/>
            <person name="Cattolico L."/>
            <person name="Pelletier E."/>
            <person name="Couloux A."/>
            <person name="Segurens B."/>
            <person name="Wincker P."/>
            <person name="D'Hont A."/>
            <person name="Scarpelli C."/>
            <person name="Weissenbach J."/>
            <person name="Salanoubat M."/>
            <person name="Quetier F."/>
            <person name="Yu Y."/>
            <person name="Kim H.R."/>
            <person name="Rambo T."/>
            <person name="Currie J."/>
            <person name="Collura K."/>
            <person name="Luo M."/>
            <person name="Yang T."/>
            <person name="Ammiraju J.S.S."/>
            <person name="Engler F."/>
            <person name="Soderlund C."/>
            <person name="Wing R.A."/>
            <person name="Palmer L.E."/>
            <person name="de la Bastide M."/>
            <person name="Spiegel L."/>
            <person name="Nascimento L."/>
            <person name="Zutavern T."/>
            <person name="O'Shaughnessy A."/>
            <person name="Dike S."/>
            <person name="Dedhia N."/>
            <person name="Preston R."/>
            <person name="Balija V."/>
            <person name="McCombie W.R."/>
            <person name="Chow T."/>
            <person name="Chen H."/>
            <person name="Chung M."/>
            <person name="Chen C."/>
            <person name="Shaw J."/>
            <person name="Wu H."/>
            <person name="Hsiao K."/>
            <person name="Chao Y."/>
            <person name="Chu M."/>
            <person name="Cheng C."/>
            <person name="Hour A."/>
            <person name="Lee P."/>
            <person name="Lin S."/>
            <person name="Lin Y."/>
            <person name="Liou J."/>
            <person name="Liu S."/>
            <person name="Hsing Y."/>
            <person name="Raghuvanshi S."/>
            <person name="Mohanty A."/>
            <person name="Bharti A.K."/>
            <person name="Gaur A."/>
            <person name="Gupta V."/>
            <person name="Kumar D."/>
            <person name="Ravi V."/>
            <person name="Vij S."/>
            <person name="Kapur A."/>
            <person name="Khurana P."/>
            <person name="Khurana P."/>
            <person name="Khurana J.P."/>
            <person name="Tyagi A.K."/>
            <person name="Gaikwad K."/>
            <person name="Singh A."/>
            <person name="Dalal V."/>
            <person name="Srivastava S."/>
            <person name="Dixit A."/>
            <person name="Pal A.K."/>
            <person name="Ghazi I.A."/>
            <person name="Yadav M."/>
            <person name="Pandit A."/>
            <person name="Bhargava A."/>
            <person name="Sureshbabu K."/>
            <person name="Batra K."/>
            <person name="Sharma T.R."/>
            <person name="Mohapatra T."/>
            <person name="Singh N.K."/>
            <person name="Messing J."/>
            <person name="Nelson A.B."/>
            <person name="Fuks G."/>
            <person name="Kavchok S."/>
            <person name="Keizer G."/>
            <person name="Linton E."/>
            <person name="Llaca V."/>
            <person name="Song R."/>
            <person name="Tanyolac B."/>
            <person name="Young S."/>
            <person name="Ho-Il K."/>
            <person name="Hahn J.H."/>
            <person name="Sangsakoo G."/>
            <person name="Vanavichit A."/>
            <person name="de Mattos Luiz.A.T."/>
            <person name="Zimmer P.D."/>
            <person name="Malone G."/>
            <person name="Dellagostin O."/>
            <person name="de Oliveira A.C."/>
            <person name="Bevan M."/>
            <person name="Bancroft I."/>
            <person name="Minx P."/>
            <person name="Cordum H."/>
            <person name="Wilson R."/>
            <person name="Cheng Z."/>
            <person name="Jin W."/>
            <person name="Jiang J."/>
            <person name="Leong S.A."/>
            <person name="Iwama H."/>
            <person name="Gojobori T."/>
            <person name="Itoh T."/>
            <person name="Niimura Y."/>
            <person name="Fujii Y."/>
            <person name="Habara T."/>
            <person name="Sakai H."/>
            <person name="Sato Y."/>
            <person name="Wilson G."/>
            <person name="Kumar K."/>
            <person name="McCouch S."/>
            <person name="Juretic N."/>
            <person name="Hoen D."/>
            <person name="Wright S."/>
            <person name="Bruskiewich R."/>
            <person name="Bureau T."/>
            <person name="Miyao A."/>
            <person name="Hirochika H."/>
            <person name="Nishikawa T."/>
            <person name="Kadowaki K."/>
            <person name="Sugiura M."/>
            <person name="Burr B."/>
            <person name="Sasaki T."/>
        </authorList>
    </citation>
    <scope>NUCLEOTIDE SEQUENCE [LARGE SCALE GENOMIC DNA]</scope>
    <source>
        <strain evidence="3">cv. Nipponbare</strain>
    </source>
</reference>
<dbReference type="Proteomes" id="UP000000763">
    <property type="component" value="Chromosome 7"/>
</dbReference>
<dbReference type="AlphaFoldDB" id="Q6YSJ3"/>
<sequence>MERREKELGELYGMEGKRGDLAGRFTEDKGEEDMASVEWRRRHGADFCSGLGEDGGACTWQLL</sequence>
<reference evidence="3" key="4">
    <citation type="journal article" date="2008" name="Nucleic Acids Res.">
        <title>The rice annotation project database (RAP-DB): 2008 update.</title>
        <authorList>
            <consortium name="The rice annotation project (RAP)"/>
        </authorList>
    </citation>
    <scope>GENOME REANNOTATION</scope>
    <source>
        <strain evidence="3">cv. Nipponbare</strain>
    </source>
</reference>
<reference evidence="2" key="1">
    <citation type="submission" date="2003-05" db="EMBL/GenBank/DDBJ databases">
        <title>Oryza sativa nipponbare(GA3) genomic DNA, chromosome 7, BAC clone:B1059D01.</title>
        <authorList>
            <person name="Sasaki T."/>
            <person name="Matsumoto T."/>
            <person name="Katayose Y."/>
        </authorList>
    </citation>
    <scope>NUCLEOTIDE SEQUENCE</scope>
</reference>
<name>Q6YSJ3_ORYSJ</name>
<dbReference type="EMBL" id="AP006465">
    <property type="protein sequence ID" value="BAD32048.1"/>
    <property type="molecule type" value="Genomic_DNA"/>
</dbReference>
<accession>Q6YSJ3</accession>